<dbReference type="InterPro" id="IPR036286">
    <property type="entry name" value="LexA/Signal_pep-like_sf"/>
</dbReference>
<gene>
    <name evidence="9" type="ORF">D3273_26935</name>
</gene>
<dbReference type="GO" id="GO:0006281">
    <property type="term" value="P:DNA repair"/>
    <property type="evidence" value="ECO:0007669"/>
    <property type="project" value="UniProtKB-KW"/>
</dbReference>
<evidence type="ECO:0000259" key="8">
    <source>
        <dbReference type="Pfam" id="PF00717"/>
    </source>
</evidence>
<evidence type="ECO:0000256" key="4">
    <source>
        <dbReference type="ARBA" id="ARBA00022813"/>
    </source>
</evidence>
<dbReference type="PANTHER" id="PTHR33516:SF2">
    <property type="entry name" value="LEXA REPRESSOR-RELATED"/>
    <property type="match status" value="1"/>
</dbReference>
<protein>
    <submittedName>
        <fullName evidence="9">Translesion error-prone DNA polymerase V autoproteolytic subunit</fullName>
    </submittedName>
</protein>
<evidence type="ECO:0000256" key="1">
    <source>
        <dbReference type="ARBA" id="ARBA00007484"/>
    </source>
</evidence>
<organism evidence="9 10">
    <name type="scientific">Lichenibacterium minor</name>
    <dbReference type="NCBI Taxonomy" id="2316528"/>
    <lineage>
        <taxon>Bacteria</taxon>
        <taxon>Pseudomonadati</taxon>
        <taxon>Pseudomonadota</taxon>
        <taxon>Alphaproteobacteria</taxon>
        <taxon>Hyphomicrobiales</taxon>
        <taxon>Lichenihabitantaceae</taxon>
        <taxon>Lichenibacterium</taxon>
    </lineage>
</organism>
<evidence type="ECO:0000256" key="2">
    <source>
        <dbReference type="ARBA" id="ARBA00022763"/>
    </source>
</evidence>
<evidence type="ECO:0000256" key="3">
    <source>
        <dbReference type="ARBA" id="ARBA00022801"/>
    </source>
</evidence>
<dbReference type="InterPro" id="IPR015927">
    <property type="entry name" value="Peptidase_S24_S26A/B/C"/>
</dbReference>
<sequence length="149" mass="15655">MKDGSLRAGDINAFLDISAHTTAAVPLASTSAACGFPSPADDYMDRPLDFNDLLVKNPAATFAVRISGESMRDKGLYPGDIAVVDRARSAVSGSIVLGLVGGEFTIKTYRMKAGGIVLEAANPDFPDIVITEASAFEVWGVVTGIIRTF</sequence>
<keyword evidence="10" id="KW-1185">Reference proteome</keyword>
<dbReference type="AlphaFoldDB" id="A0A4V1RTU6"/>
<dbReference type="GO" id="GO:0003677">
    <property type="term" value="F:DNA binding"/>
    <property type="evidence" value="ECO:0007669"/>
    <property type="project" value="InterPro"/>
</dbReference>
<dbReference type="EMBL" id="QYBB01000094">
    <property type="protein sequence ID" value="RYC28884.1"/>
    <property type="molecule type" value="Genomic_DNA"/>
</dbReference>
<dbReference type="GO" id="GO:0006355">
    <property type="term" value="P:regulation of DNA-templated transcription"/>
    <property type="evidence" value="ECO:0007669"/>
    <property type="project" value="InterPro"/>
</dbReference>
<feature type="domain" description="Peptidase S24/S26A/S26B/S26C" evidence="8">
    <location>
        <begin position="30"/>
        <end position="142"/>
    </location>
</feature>
<dbReference type="PRINTS" id="PR00726">
    <property type="entry name" value="LEXASERPTASE"/>
</dbReference>
<dbReference type="InterPro" id="IPR050077">
    <property type="entry name" value="LexA_repressor"/>
</dbReference>
<dbReference type="PROSITE" id="PS51257">
    <property type="entry name" value="PROKAR_LIPOPROTEIN"/>
    <property type="match status" value="1"/>
</dbReference>
<dbReference type="InterPro" id="IPR006197">
    <property type="entry name" value="Peptidase_S24_LexA"/>
</dbReference>
<evidence type="ECO:0000313" key="10">
    <source>
        <dbReference type="Proteomes" id="UP000290759"/>
    </source>
</evidence>
<dbReference type="GO" id="GO:0016787">
    <property type="term" value="F:hydrolase activity"/>
    <property type="evidence" value="ECO:0007669"/>
    <property type="project" value="UniProtKB-KW"/>
</dbReference>
<proteinExistence type="inferred from homology"/>
<dbReference type="OrthoDB" id="9802364at2"/>
<accession>A0A4V1RTU6</accession>
<evidence type="ECO:0000256" key="5">
    <source>
        <dbReference type="ARBA" id="ARBA00023204"/>
    </source>
</evidence>
<keyword evidence="3 7" id="KW-0378">Hydrolase</keyword>
<dbReference type="NCBIfam" id="NF007621">
    <property type="entry name" value="PRK10276.1"/>
    <property type="match status" value="1"/>
</dbReference>
<name>A0A4V1RTU6_9HYPH</name>
<comment type="similarity">
    <text evidence="1 7">Belongs to the peptidase S24 family.</text>
</comment>
<evidence type="ECO:0000256" key="7">
    <source>
        <dbReference type="RuleBase" id="RU003991"/>
    </source>
</evidence>
<reference evidence="9 10" key="1">
    <citation type="submission" date="2018-12" db="EMBL/GenBank/DDBJ databases">
        <authorList>
            <person name="Grouzdev D.S."/>
            <person name="Krutkina M.S."/>
        </authorList>
    </citation>
    <scope>NUCLEOTIDE SEQUENCE [LARGE SCALE GENOMIC DNA]</scope>
    <source>
        <strain evidence="9 10">RmlP026</strain>
    </source>
</reference>
<dbReference type="InterPro" id="IPR039418">
    <property type="entry name" value="LexA-like"/>
</dbReference>
<evidence type="ECO:0000256" key="6">
    <source>
        <dbReference type="ARBA" id="ARBA00023236"/>
    </source>
</evidence>
<keyword evidence="6" id="KW-0742">SOS response</keyword>
<dbReference type="CDD" id="cd06529">
    <property type="entry name" value="S24_LexA-like"/>
    <property type="match status" value="1"/>
</dbReference>
<dbReference type="Pfam" id="PF00717">
    <property type="entry name" value="Peptidase_S24"/>
    <property type="match status" value="1"/>
</dbReference>
<dbReference type="Proteomes" id="UP000290759">
    <property type="component" value="Unassembled WGS sequence"/>
</dbReference>
<keyword evidence="5" id="KW-0234">DNA repair</keyword>
<dbReference type="GO" id="GO:0009432">
    <property type="term" value="P:SOS response"/>
    <property type="evidence" value="ECO:0007669"/>
    <property type="project" value="UniProtKB-KW"/>
</dbReference>
<evidence type="ECO:0000313" key="9">
    <source>
        <dbReference type="EMBL" id="RYC28884.1"/>
    </source>
</evidence>
<comment type="caution">
    <text evidence="9">The sequence shown here is derived from an EMBL/GenBank/DDBJ whole genome shotgun (WGS) entry which is preliminary data.</text>
</comment>
<keyword evidence="2" id="KW-0227">DNA damage</keyword>
<dbReference type="SUPFAM" id="SSF51306">
    <property type="entry name" value="LexA/Signal peptidase"/>
    <property type="match status" value="1"/>
</dbReference>
<reference evidence="9 10" key="2">
    <citation type="submission" date="2019-02" db="EMBL/GenBank/DDBJ databases">
        <title>'Lichenibacterium ramalinii' gen. nov. sp. nov., 'Lichenibacterium minor' gen. nov. sp. nov.</title>
        <authorList>
            <person name="Pankratov T."/>
        </authorList>
    </citation>
    <scope>NUCLEOTIDE SEQUENCE [LARGE SCALE GENOMIC DNA]</scope>
    <source>
        <strain evidence="9 10">RmlP026</strain>
    </source>
</reference>
<keyword evidence="4 7" id="KW-0068">Autocatalytic cleavage</keyword>
<dbReference type="PANTHER" id="PTHR33516">
    <property type="entry name" value="LEXA REPRESSOR"/>
    <property type="match status" value="1"/>
</dbReference>
<dbReference type="Gene3D" id="2.10.109.10">
    <property type="entry name" value="Umud Fragment, subunit A"/>
    <property type="match status" value="1"/>
</dbReference>